<name>A0AAV1IEQ9_9CHLO</name>
<dbReference type="Proteomes" id="UP001314263">
    <property type="component" value="Unassembled WGS sequence"/>
</dbReference>
<protein>
    <submittedName>
        <fullName evidence="1">Uncharacterized protein</fullName>
    </submittedName>
</protein>
<proteinExistence type="predicted"/>
<dbReference type="AlphaFoldDB" id="A0AAV1IEQ9"/>
<evidence type="ECO:0000313" key="2">
    <source>
        <dbReference type="Proteomes" id="UP001314263"/>
    </source>
</evidence>
<gene>
    <name evidence="1" type="ORF">CVIRNUC_007881</name>
</gene>
<evidence type="ECO:0000313" key="1">
    <source>
        <dbReference type="EMBL" id="CAK0784677.1"/>
    </source>
</evidence>
<comment type="caution">
    <text evidence="1">The sequence shown here is derived from an EMBL/GenBank/DDBJ whole genome shotgun (WGS) entry which is preliminary data.</text>
</comment>
<dbReference type="EMBL" id="CAUYUE010000011">
    <property type="protein sequence ID" value="CAK0784677.1"/>
    <property type="molecule type" value="Genomic_DNA"/>
</dbReference>
<sequence>MARFRPLAIPLTPPLDGADADAREWDFFNEVLWHMQIPCCLLPDMRPALLAGVQLGAEEEASVRESWLQHYNLSLPEVIGSYYRVRFSTDPDEPAGLVPSCCVWTENGLCTTPASAANGSAEAALCQLAGT</sequence>
<accession>A0AAV1IEQ9</accession>
<organism evidence="1 2">
    <name type="scientific">Coccomyxa viridis</name>
    <dbReference type="NCBI Taxonomy" id="1274662"/>
    <lineage>
        <taxon>Eukaryota</taxon>
        <taxon>Viridiplantae</taxon>
        <taxon>Chlorophyta</taxon>
        <taxon>core chlorophytes</taxon>
        <taxon>Trebouxiophyceae</taxon>
        <taxon>Trebouxiophyceae incertae sedis</taxon>
        <taxon>Coccomyxaceae</taxon>
        <taxon>Coccomyxa</taxon>
    </lineage>
</organism>
<reference evidence="1 2" key="1">
    <citation type="submission" date="2023-10" db="EMBL/GenBank/DDBJ databases">
        <authorList>
            <person name="Maclean D."/>
            <person name="Macfadyen A."/>
        </authorList>
    </citation>
    <scope>NUCLEOTIDE SEQUENCE [LARGE SCALE GENOMIC DNA]</scope>
</reference>
<keyword evidence="2" id="KW-1185">Reference proteome</keyword>